<dbReference type="Pfam" id="PF00668">
    <property type="entry name" value="Condensation"/>
    <property type="match status" value="2"/>
</dbReference>
<dbReference type="GO" id="GO:0009366">
    <property type="term" value="C:enterobactin synthetase complex"/>
    <property type="evidence" value="ECO:0007669"/>
    <property type="project" value="TreeGrafter"/>
</dbReference>
<sequence>MSASTAPDPRLPAQRPGRLAFPASPAQERIWRLRQQDSDNSSDPCDPCDHVSLVFRIRGDLDREALAAALADLMERHEPLRTVFDDSGDGLQQVVLERAELPLTVIEPGRDGAARASADGENAAPEGADRETAVREGTDRKDADRASAYWENPNPEGADRETAVRDVIARLVRRPFALSDEVPLRAGLLRSAPGEHVLVLCVHRIAADGWARGILVRELGTAYRARLAGHAPRLPEPPIQYADWSEWQREQYDERARAAGLAYWRQRLAGDPPALEVPGDRPRPARRSRAGAQEELELPARLTTALRAYREERGVALHPILLAGYAAFLARHTGSGDILAGTSSTHRDDPRLRDLVGQFAVVLPIRLALADGPSFTALVDRAEEALRGARAHDRTRWETVLAETALDGSAPRGPLVQTVLTLQDVEPPQLELAGAKAEQLPVVADSTRYDLEFHVQDCGGALGLRVVYRTELFDGPTVRRLARRWMRLLAAAVADPRLPVIRLDLLTEEERAALTAGLRRRRPPEPVPPPVRLAHLSAGRSPKVAVVDGAAATTWRRLDEAATRLAARLTAAGIGPGSRLAIAAPPDASAVAALLAALRAGAVIVGLDPADPLARNRDLVRRSGALAVLTDAEGPWGVPTLSLGEPGPAPAPSEEPRCPADGTDRTAPAGRPTSAHHPDHPPRTADEAAPAAPTTRLTDAAGAWTGAGAGAGHTAHAGQPALLEWSDHGPLVLDDAALSAQTALLVEAAGVDRAGSVALDAPPGSPVFVRGALAALAARVRLVLDGGGADLVLTASPPAARPP</sequence>
<dbReference type="Proteomes" id="UP000297948">
    <property type="component" value="Unassembled WGS sequence"/>
</dbReference>
<evidence type="ECO:0000259" key="3">
    <source>
        <dbReference type="Pfam" id="PF00668"/>
    </source>
</evidence>
<dbReference type="InterPro" id="IPR000873">
    <property type="entry name" value="AMP-dep_synth/lig_dom"/>
</dbReference>
<feature type="domain" description="Condensation" evidence="3">
    <location>
        <begin position="156"/>
        <end position="515"/>
    </location>
</feature>
<dbReference type="CDD" id="cd19531">
    <property type="entry name" value="LCL_NRPS-like"/>
    <property type="match status" value="1"/>
</dbReference>
<dbReference type="GO" id="GO:0009239">
    <property type="term" value="P:enterobactin biosynthetic process"/>
    <property type="evidence" value="ECO:0007669"/>
    <property type="project" value="TreeGrafter"/>
</dbReference>
<dbReference type="GO" id="GO:0005829">
    <property type="term" value="C:cytosol"/>
    <property type="evidence" value="ECO:0007669"/>
    <property type="project" value="TreeGrafter"/>
</dbReference>
<reference evidence="4 5" key="1">
    <citation type="submission" date="2019-03" db="EMBL/GenBank/DDBJ databases">
        <authorList>
            <person name="Gonzalez-Pimentel J.L."/>
        </authorList>
    </citation>
    <scope>NUCLEOTIDE SEQUENCE [LARGE SCALE GENOMIC DNA]</scope>
    <source>
        <strain evidence="4 5">JCM 31289</strain>
    </source>
</reference>
<dbReference type="GO" id="GO:0008610">
    <property type="term" value="P:lipid biosynthetic process"/>
    <property type="evidence" value="ECO:0007669"/>
    <property type="project" value="UniProtKB-ARBA"/>
</dbReference>
<feature type="compositionally biased region" description="Basic and acidic residues" evidence="1">
    <location>
        <begin position="654"/>
        <end position="664"/>
    </location>
</feature>
<dbReference type="RefSeq" id="WP_167828438.1">
    <property type="nucleotide sequence ID" value="NZ_SRID01000216.1"/>
</dbReference>
<dbReference type="GO" id="GO:0047527">
    <property type="term" value="F:2,3-dihydroxybenzoate-serine ligase activity"/>
    <property type="evidence" value="ECO:0007669"/>
    <property type="project" value="TreeGrafter"/>
</dbReference>
<accession>A0A4Z0GZ77</accession>
<dbReference type="EMBL" id="SRID01000216">
    <property type="protein sequence ID" value="TGB01759.1"/>
    <property type="molecule type" value="Genomic_DNA"/>
</dbReference>
<evidence type="ECO:0000259" key="2">
    <source>
        <dbReference type="Pfam" id="PF00501"/>
    </source>
</evidence>
<feature type="region of interest" description="Disordered" evidence="1">
    <location>
        <begin position="635"/>
        <end position="694"/>
    </location>
</feature>
<proteinExistence type="predicted"/>
<feature type="non-terminal residue" evidence="4">
    <location>
        <position position="803"/>
    </location>
</feature>
<name>A0A4Z0GZ77_9ACTN</name>
<dbReference type="AlphaFoldDB" id="A0A4Z0GZ77"/>
<feature type="domain" description="AMP-dependent synthetase/ligase" evidence="2">
    <location>
        <begin position="541"/>
        <end position="633"/>
    </location>
</feature>
<dbReference type="InterPro" id="IPR042099">
    <property type="entry name" value="ANL_N_sf"/>
</dbReference>
<dbReference type="GO" id="GO:0031177">
    <property type="term" value="F:phosphopantetheine binding"/>
    <property type="evidence" value="ECO:0007669"/>
    <property type="project" value="TreeGrafter"/>
</dbReference>
<dbReference type="Gene3D" id="3.40.50.12780">
    <property type="entry name" value="N-terminal domain of ligase-like"/>
    <property type="match status" value="1"/>
</dbReference>
<dbReference type="PANTHER" id="PTHR45527:SF1">
    <property type="entry name" value="FATTY ACID SYNTHASE"/>
    <property type="match status" value="1"/>
</dbReference>
<dbReference type="Pfam" id="PF00501">
    <property type="entry name" value="AMP-binding"/>
    <property type="match status" value="1"/>
</dbReference>
<gene>
    <name evidence="4" type="ORF">E4099_20880</name>
</gene>
<evidence type="ECO:0000313" key="5">
    <source>
        <dbReference type="Proteomes" id="UP000297948"/>
    </source>
</evidence>
<dbReference type="PANTHER" id="PTHR45527">
    <property type="entry name" value="NONRIBOSOMAL PEPTIDE SYNTHETASE"/>
    <property type="match status" value="1"/>
</dbReference>
<dbReference type="SUPFAM" id="SSF56801">
    <property type="entry name" value="Acetyl-CoA synthetase-like"/>
    <property type="match status" value="1"/>
</dbReference>
<feature type="compositionally biased region" description="Basic and acidic residues" evidence="1">
    <location>
        <begin position="676"/>
        <end position="686"/>
    </location>
</feature>
<evidence type="ECO:0008006" key="6">
    <source>
        <dbReference type="Google" id="ProtNLM"/>
    </source>
</evidence>
<dbReference type="Gene3D" id="3.30.559.30">
    <property type="entry name" value="Nonribosomal peptide synthetase, condensation domain"/>
    <property type="match status" value="1"/>
</dbReference>
<dbReference type="Gene3D" id="3.30.559.10">
    <property type="entry name" value="Chloramphenicol acetyltransferase-like domain"/>
    <property type="match status" value="2"/>
</dbReference>
<dbReference type="GO" id="GO:0043041">
    <property type="term" value="P:amino acid activation for nonribosomal peptide biosynthetic process"/>
    <property type="evidence" value="ECO:0007669"/>
    <property type="project" value="TreeGrafter"/>
</dbReference>
<evidence type="ECO:0000313" key="4">
    <source>
        <dbReference type="EMBL" id="TGB01759.1"/>
    </source>
</evidence>
<dbReference type="InterPro" id="IPR023213">
    <property type="entry name" value="CAT-like_dom_sf"/>
</dbReference>
<feature type="region of interest" description="Disordered" evidence="1">
    <location>
        <begin position="273"/>
        <end position="292"/>
    </location>
</feature>
<organism evidence="4 5">
    <name type="scientific">Streptomyces palmae</name>
    <dbReference type="NCBI Taxonomy" id="1701085"/>
    <lineage>
        <taxon>Bacteria</taxon>
        <taxon>Bacillati</taxon>
        <taxon>Actinomycetota</taxon>
        <taxon>Actinomycetes</taxon>
        <taxon>Kitasatosporales</taxon>
        <taxon>Streptomycetaceae</taxon>
        <taxon>Streptomyces</taxon>
    </lineage>
</organism>
<comment type="caution">
    <text evidence="4">The sequence shown here is derived from an EMBL/GenBank/DDBJ whole genome shotgun (WGS) entry which is preliminary data.</text>
</comment>
<dbReference type="InterPro" id="IPR001242">
    <property type="entry name" value="Condensation_dom"/>
</dbReference>
<evidence type="ECO:0000256" key="1">
    <source>
        <dbReference type="SAM" id="MobiDB-lite"/>
    </source>
</evidence>
<feature type="region of interest" description="Disordered" evidence="1">
    <location>
        <begin position="1"/>
        <end position="26"/>
    </location>
</feature>
<keyword evidence="5" id="KW-1185">Reference proteome</keyword>
<feature type="compositionally biased region" description="Basic and acidic residues" evidence="1">
    <location>
        <begin position="127"/>
        <end position="145"/>
    </location>
</feature>
<protein>
    <recommendedName>
        <fullName evidence="6">Non-ribosomal peptide synthetase</fullName>
    </recommendedName>
</protein>
<dbReference type="SUPFAM" id="SSF52777">
    <property type="entry name" value="CoA-dependent acyltransferases"/>
    <property type="match status" value="2"/>
</dbReference>
<feature type="region of interest" description="Disordered" evidence="1">
    <location>
        <begin position="109"/>
        <end position="159"/>
    </location>
</feature>
<feature type="domain" description="Condensation" evidence="3">
    <location>
        <begin position="22"/>
        <end position="109"/>
    </location>
</feature>